<gene>
    <name evidence="2" type="ORF">PoB_001011500</name>
</gene>
<feature type="region of interest" description="Disordered" evidence="1">
    <location>
        <begin position="1"/>
        <end position="36"/>
    </location>
</feature>
<evidence type="ECO:0000313" key="3">
    <source>
        <dbReference type="Proteomes" id="UP000735302"/>
    </source>
</evidence>
<comment type="caution">
    <text evidence="2">The sequence shown here is derived from an EMBL/GenBank/DDBJ whole genome shotgun (WGS) entry which is preliminary data.</text>
</comment>
<organism evidence="2 3">
    <name type="scientific">Plakobranchus ocellatus</name>
    <dbReference type="NCBI Taxonomy" id="259542"/>
    <lineage>
        <taxon>Eukaryota</taxon>
        <taxon>Metazoa</taxon>
        <taxon>Spiralia</taxon>
        <taxon>Lophotrochozoa</taxon>
        <taxon>Mollusca</taxon>
        <taxon>Gastropoda</taxon>
        <taxon>Heterobranchia</taxon>
        <taxon>Euthyneura</taxon>
        <taxon>Panpulmonata</taxon>
        <taxon>Sacoglossa</taxon>
        <taxon>Placobranchoidea</taxon>
        <taxon>Plakobranchidae</taxon>
        <taxon>Plakobranchus</taxon>
    </lineage>
</organism>
<protein>
    <submittedName>
        <fullName evidence="2">Uncharacterized protein</fullName>
    </submittedName>
</protein>
<name>A0AAV3YLK9_9GAST</name>
<dbReference type="EMBL" id="BLXT01001211">
    <property type="protein sequence ID" value="GFN83609.1"/>
    <property type="molecule type" value="Genomic_DNA"/>
</dbReference>
<keyword evidence="3" id="KW-1185">Reference proteome</keyword>
<evidence type="ECO:0000256" key="1">
    <source>
        <dbReference type="SAM" id="MobiDB-lite"/>
    </source>
</evidence>
<accession>A0AAV3YLK9</accession>
<sequence>MALTLNTKGGSVTYLHTPPLKAQSPEGKRKCKRPLPDLPAQPCKPMGLLPSPSAVPLMATVVQPPKFICICLSNGVHQAKIAPLAHIRPRLSYPLSSSQDFPDGPCQAKIALLAHIRPRLSYPLLSTQDFPHGPC</sequence>
<dbReference type="AlphaFoldDB" id="A0AAV3YLK9"/>
<proteinExistence type="predicted"/>
<reference evidence="2 3" key="1">
    <citation type="journal article" date="2021" name="Elife">
        <title>Chloroplast acquisition without the gene transfer in kleptoplastic sea slugs, Plakobranchus ocellatus.</title>
        <authorList>
            <person name="Maeda T."/>
            <person name="Takahashi S."/>
            <person name="Yoshida T."/>
            <person name="Shimamura S."/>
            <person name="Takaki Y."/>
            <person name="Nagai Y."/>
            <person name="Toyoda A."/>
            <person name="Suzuki Y."/>
            <person name="Arimoto A."/>
            <person name="Ishii H."/>
            <person name="Satoh N."/>
            <person name="Nishiyama T."/>
            <person name="Hasebe M."/>
            <person name="Maruyama T."/>
            <person name="Minagawa J."/>
            <person name="Obokata J."/>
            <person name="Shigenobu S."/>
        </authorList>
    </citation>
    <scope>NUCLEOTIDE SEQUENCE [LARGE SCALE GENOMIC DNA]</scope>
</reference>
<evidence type="ECO:0000313" key="2">
    <source>
        <dbReference type="EMBL" id="GFN83609.1"/>
    </source>
</evidence>
<dbReference type="Proteomes" id="UP000735302">
    <property type="component" value="Unassembled WGS sequence"/>
</dbReference>
<feature type="compositionally biased region" description="Polar residues" evidence="1">
    <location>
        <begin position="1"/>
        <end position="10"/>
    </location>
</feature>